<feature type="transmembrane region" description="Helical" evidence="1">
    <location>
        <begin position="286"/>
        <end position="303"/>
    </location>
</feature>
<name>A0A382EIM7_9ZZZZ</name>
<feature type="transmembrane region" description="Helical" evidence="1">
    <location>
        <begin position="41"/>
        <end position="60"/>
    </location>
</feature>
<feature type="transmembrane region" description="Helical" evidence="1">
    <location>
        <begin position="309"/>
        <end position="332"/>
    </location>
</feature>
<feature type="transmembrane region" description="Helical" evidence="1">
    <location>
        <begin position="12"/>
        <end position="35"/>
    </location>
</feature>
<gene>
    <name evidence="2" type="ORF">METZ01_LOCUS202675</name>
</gene>
<keyword evidence="1" id="KW-1133">Transmembrane helix</keyword>
<dbReference type="AlphaFoldDB" id="A0A382EIM7"/>
<keyword evidence="1" id="KW-0812">Transmembrane</keyword>
<organism evidence="2">
    <name type="scientific">marine metagenome</name>
    <dbReference type="NCBI Taxonomy" id="408172"/>
    <lineage>
        <taxon>unclassified sequences</taxon>
        <taxon>metagenomes</taxon>
        <taxon>ecological metagenomes</taxon>
    </lineage>
</organism>
<keyword evidence="1" id="KW-0472">Membrane</keyword>
<feature type="transmembrane region" description="Helical" evidence="1">
    <location>
        <begin position="256"/>
        <end position="274"/>
    </location>
</feature>
<evidence type="ECO:0000256" key="1">
    <source>
        <dbReference type="SAM" id="Phobius"/>
    </source>
</evidence>
<feature type="non-terminal residue" evidence="2">
    <location>
        <position position="1"/>
    </location>
</feature>
<accession>A0A382EIM7</accession>
<evidence type="ECO:0000313" key="2">
    <source>
        <dbReference type="EMBL" id="SVB49821.1"/>
    </source>
</evidence>
<sequence length="345" mass="39843">YKTRLEPTNKKLLLFYTLSIGVFSKYFVLIPSVYIGVNAPAIFQIFSTFTYAAIFLLYSIGQKNNSYKILFYIFVFMEMGSSFLVLSKEYLYMSIIFASFVVFFYSKNLKNIIFVGLISGILYITIVQNLFLVLRNIGEGNFGITSTEQLENAFDTARTITDGTSNGETIASFQAWWDRLSYAKYQGYAIEAYDMGYPGETFKQFKYIFIPRLIYPDKPNLNPGAAYNNLVQGSFFEKAPNSTGPGLFIEAYWNGGWRYVIITIIYFALLLFYFSKIVVKNLKEKNYIILMLAVNAIYIGRGIDDWFVGRYGGFIFNMVILYLFHVFIYKTLETIFNTTKIKLNE</sequence>
<reference evidence="2" key="1">
    <citation type="submission" date="2018-05" db="EMBL/GenBank/DDBJ databases">
        <authorList>
            <person name="Lanie J.A."/>
            <person name="Ng W.-L."/>
            <person name="Kazmierczak K.M."/>
            <person name="Andrzejewski T.M."/>
            <person name="Davidsen T.M."/>
            <person name="Wayne K.J."/>
            <person name="Tettelin H."/>
            <person name="Glass J.I."/>
            <person name="Rusch D."/>
            <person name="Podicherti R."/>
            <person name="Tsui H.-C.T."/>
            <person name="Winkler M.E."/>
        </authorList>
    </citation>
    <scope>NUCLEOTIDE SEQUENCE</scope>
</reference>
<dbReference type="EMBL" id="UINC01044403">
    <property type="protein sequence ID" value="SVB49821.1"/>
    <property type="molecule type" value="Genomic_DNA"/>
</dbReference>
<proteinExistence type="predicted"/>
<protein>
    <submittedName>
        <fullName evidence="2">Uncharacterized protein</fullName>
    </submittedName>
</protein>
<feature type="transmembrane region" description="Helical" evidence="1">
    <location>
        <begin position="113"/>
        <end position="134"/>
    </location>
</feature>
<feature type="transmembrane region" description="Helical" evidence="1">
    <location>
        <begin position="90"/>
        <end position="106"/>
    </location>
</feature>
<feature type="transmembrane region" description="Helical" evidence="1">
    <location>
        <begin position="67"/>
        <end position="84"/>
    </location>
</feature>